<gene>
    <name evidence="3" type="ORF">VB248_06435</name>
</gene>
<comment type="caution">
    <text evidence="3">The sequence shown here is derived from an EMBL/GenBank/DDBJ whole genome shotgun (WGS) entry which is preliminary data.</text>
</comment>
<name>A0ABU5Q8P7_9BACT</name>
<dbReference type="InterPro" id="IPR010496">
    <property type="entry name" value="AL/BT2_dom"/>
</dbReference>
<dbReference type="RefSeq" id="WP_323295927.1">
    <property type="nucleotide sequence ID" value="NZ_JAYFUM010000007.1"/>
</dbReference>
<dbReference type="Gene3D" id="2.60.120.380">
    <property type="match status" value="1"/>
</dbReference>
<accession>A0ABU5Q8P7</accession>
<dbReference type="SUPFAM" id="SSF56988">
    <property type="entry name" value="Anthrax protective antigen"/>
    <property type="match status" value="1"/>
</dbReference>
<reference evidence="3 4" key="1">
    <citation type="submission" date="2023-12" db="EMBL/GenBank/DDBJ databases">
        <title>Novel species of the genus Arcicella isolated from rivers.</title>
        <authorList>
            <person name="Lu H."/>
        </authorList>
    </citation>
    <scope>NUCLEOTIDE SEQUENCE [LARGE SCALE GENOMIC DNA]</scope>
    <source>
        <strain evidence="3 4">KCTC 23307</strain>
    </source>
</reference>
<keyword evidence="1" id="KW-0732">Signal</keyword>
<dbReference type="PROSITE" id="PS51820">
    <property type="entry name" value="PA14"/>
    <property type="match status" value="1"/>
</dbReference>
<dbReference type="EMBL" id="JAYFUM010000007">
    <property type="protein sequence ID" value="MEA5138759.1"/>
    <property type="molecule type" value="Genomic_DNA"/>
</dbReference>
<evidence type="ECO:0000256" key="1">
    <source>
        <dbReference type="SAM" id="SignalP"/>
    </source>
</evidence>
<dbReference type="Proteomes" id="UP001302949">
    <property type="component" value="Unassembled WGS sequence"/>
</dbReference>
<proteinExistence type="predicted"/>
<evidence type="ECO:0000313" key="3">
    <source>
        <dbReference type="EMBL" id="MEA5138759.1"/>
    </source>
</evidence>
<sequence>MKKLLFLLFPISAFAQTEIPLNDLNAFKNPSANWTIEGSVVGDHQATALTSTPGKGVLFCSLKGAKYQPTDDLFFKLEHGDIRLSLDFMIPKGSNSGIYLQGRYEVQILDSWLKKEINDGDCGAIYHRWDESRGAGKEGYEGHVPRQNAVKAPGLWNHIEIDFKAPTFDASGKKLSNARFNKVTLNGVLIHENIELLGVTRGAVSQQEVATGPIRIQGDHGQVAFKNIKYEVFDKPLATFSPTSYEYYQGKFANLQTGATKPVQAGTAKQPSMKLAEAKSDFLLKFKGTITIPENDTYTFTTNWTGAGVLLIDNDTITKGDHWYSEDVKGSKKLSAGEHTYSLIHAKDFGWGPKALGFFVERVGTPKQAITERTSLPEPEATPLIEVKVAQETILQRSFMMYGDVKKTHAVSVGMPGGLSYAYDLNQGGYLQAWRGKFLDATQMWHDRGEPQTSAPMGVTISLNDKFPLALLSDASASIPASLPKSDLQYKGYRLNKIEVAGEKIAFPVFMYEYKGLKVQDLSTPSANSDAIVRHLTFEGSTPAGTSLYVLLAEGNMITDLGKNRFAIDNQQYFVSIPETSKAIIRDNNGVKQLVLPLAGLKDLSYQLIF</sequence>
<dbReference type="InterPro" id="IPR037524">
    <property type="entry name" value="PA14/GLEYA"/>
</dbReference>
<organism evidence="3 4">
    <name type="scientific">Arcicella rigui</name>
    <dbReference type="NCBI Taxonomy" id="797020"/>
    <lineage>
        <taxon>Bacteria</taxon>
        <taxon>Pseudomonadati</taxon>
        <taxon>Bacteroidota</taxon>
        <taxon>Cytophagia</taxon>
        <taxon>Cytophagales</taxon>
        <taxon>Flectobacillaceae</taxon>
        <taxon>Arcicella</taxon>
    </lineage>
</organism>
<protein>
    <submittedName>
        <fullName evidence="3">DUF1080 domain-containing protein</fullName>
    </submittedName>
</protein>
<dbReference type="Pfam" id="PF06439">
    <property type="entry name" value="3keto-disac_hyd"/>
    <property type="match status" value="1"/>
</dbReference>
<feature type="domain" description="PA14" evidence="2">
    <location>
        <begin position="238"/>
        <end position="374"/>
    </location>
</feature>
<feature type="signal peptide" evidence="1">
    <location>
        <begin position="1"/>
        <end position="15"/>
    </location>
</feature>
<feature type="chain" id="PRO_5047455828" evidence="1">
    <location>
        <begin position="16"/>
        <end position="610"/>
    </location>
</feature>
<keyword evidence="4" id="KW-1185">Reference proteome</keyword>
<evidence type="ECO:0000313" key="4">
    <source>
        <dbReference type="Proteomes" id="UP001302949"/>
    </source>
</evidence>
<evidence type="ECO:0000259" key="2">
    <source>
        <dbReference type="PROSITE" id="PS51820"/>
    </source>
</evidence>
<dbReference type="Gene3D" id="2.60.120.560">
    <property type="entry name" value="Exo-inulinase, domain 1"/>
    <property type="match status" value="1"/>
</dbReference>